<dbReference type="GO" id="GO:0030246">
    <property type="term" value="F:carbohydrate binding"/>
    <property type="evidence" value="ECO:0007669"/>
    <property type="project" value="InterPro"/>
</dbReference>
<dbReference type="STRING" id="231916.A0A409XZB7"/>
<evidence type="ECO:0000256" key="1">
    <source>
        <dbReference type="ARBA" id="ARBA00007806"/>
    </source>
</evidence>
<dbReference type="GO" id="GO:0005975">
    <property type="term" value="P:carbohydrate metabolic process"/>
    <property type="evidence" value="ECO:0007669"/>
    <property type="project" value="InterPro"/>
</dbReference>
<dbReference type="Gene3D" id="3.20.20.80">
    <property type="entry name" value="Glycosidases"/>
    <property type="match status" value="2"/>
</dbReference>
<evidence type="ECO:0000256" key="6">
    <source>
        <dbReference type="SAM" id="SignalP"/>
    </source>
</evidence>
<evidence type="ECO:0000256" key="3">
    <source>
        <dbReference type="ARBA" id="ARBA00023180"/>
    </source>
</evidence>
<dbReference type="PANTHER" id="PTHR22762:SF133">
    <property type="entry name" value="P-TYPE DOMAIN-CONTAINING PROTEIN"/>
    <property type="match status" value="1"/>
</dbReference>
<dbReference type="PROSITE" id="PS00129">
    <property type="entry name" value="GLYCOSYL_HYDROL_F31_1"/>
    <property type="match status" value="1"/>
</dbReference>
<dbReference type="SUPFAM" id="SSF51445">
    <property type="entry name" value="(Trans)glycosidases"/>
    <property type="match status" value="1"/>
</dbReference>
<dbReference type="InterPro" id="IPR017853">
    <property type="entry name" value="GH"/>
</dbReference>
<dbReference type="PANTHER" id="PTHR22762">
    <property type="entry name" value="ALPHA-GLUCOSIDASE"/>
    <property type="match status" value="1"/>
</dbReference>
<evidence type="ECO:0000313" key="10">
    <source>
        <dbReference type="Proteomes" id="UP000284706"/>
    </source>
</evidence>
<evidence type="ECO:0000256" key="2">
    <source>
        <dbReference type="ARBA" id="ARBA00022801"/>
    </source>
</evidence>
<dbReference type="Gene3D" id="2.60.40.1180">
    <property type="entry name" value="Golgi alpha-mannosidase II"/>
    <property type="match status" value="2"/>
</dbReference>
<proteinExistence type="inferred from homology"/>
<evidence type="ECO:0000259" key="8">
    <source>
        <dbReference type="Pfam" id="PF21365"/>
    </source>
</evidence>
<reference evidence="9 10" key="1">
    <citation type="journal article" date="2018" name="Evol. Lett.">
        <title>Horizontal gene cluster transfer increased hallucinogenic mushroom diversity.</title>
        <authorList>
            <person name="Reynolds H.T."/>
            <person name="Vijayakumar V."/>
            <person name="Gluck-Thaler E."/>
            <person name="Korotkin H.B."/>
            <person name="Matheny P.B."/>
            <person name="Slot J.C."/>
        </authorList>
    </citation>
    <scope>NUCLEOTIDE SEQUENCE [LARGE SCALE GENOMIC DNA]</scope>
    <source>
        <strain evidence="9 10">SRW20</strain>
    </source>
</reference>
<dbReference type="SUPFAM" id="SSF74650">
    <property type="entry name" value="Galactose mutarotase-like"/>
    <property type="match status" value="1"/>
</dbReference>
<dbReference type="FunCoup" id="A0A409XZB7">
    <property type="interactions" value="44"/>
</dbReference>
<organism evidence="9 10">
    <name type="scientific">Gymnopilus dilepis</name>
    <dbReference type="NCBI Taxonomy" id="231916"/>
    <lineage>
        <taxon>Eukaryota</taxon>
        <taxon>Fungi</taxon>
        <taxon>Dikarya</taxon>
        <taxon>Basidiomycota</taxon>
        <taxon>Agaricomycotina</taxon>
        <taxon>Agaricomycetes</taxon>
        <taxon>Agaricomycetidae</taxon>
        <taxon>Agaricales</taxon>
        <taxon>Agaricineae</taxon>
        <taxon>Hymenogastraceae</taxon>
        <taxon>Gymnopilus</taxon>
    </lineage>
</organism>
<dbReference type="InterPro" id="IPR030458">
    <property type="entry name" value="Glyco_hydro_31_AS"/>
</dbReference>
<dbReference type="GO" id="GO:0004553">
    <property type="term" value="F:hydrolase activity, hydrolyzing O-glycosyl compounds"/>
    <property type="evidence" value="ECO:0007669"/>
    <property type="project" value="InterPro"/>
</dbReference>
<dbReference type="Pfam" id="PF01055">
    <property type="entry name" value="Glyco_hydro_31_2nd"/>
    <property type="match status" value="1"/>
</dbReference>
<dbReference type="InterPro" id="IPR013780">
    <property type="entry name" value="Glyco_hydro_b"/>
</dbReference>
<evidence type="ECO:0008006" key="11">
    <source>
        <dbReference type="Google" id="ProtNLM"/>
    </source>
</evidence>
<keyword evidence="6" id="KW-0732">Signal</keyword>
<feature type="chain" id="PRO_5018971306" description="Galactose mutarotase N-terminal barrel domain-containing protein" evidence="6">
    <location>
        <begin position="37"/>
        <end position="1030"/>
    </location>
</feature>
<dbReference type="Proteomes" id="UP000284706">
    <property type="component" value="Unassembled WGS sequence"/>
</dbReference>
<dbReference type="OrthoDB" id="5839090at2759"/>
<comment type="similarity">
    <text evidence="1 5">Belongs to the glycosyl hydrolase 31 family.</text>
</comment>
<sequence>MPQWSSLSSLYTIMFSDSRWLTWGLLLPALVNQAQPQNLANNDGSSNNITHTLDVSSCSGYELKSLQETGTGLTARLHLKGQACNAFGTDVPDLTVQVTYETTSRLHVNIFDTVNQQYTIPDSVIERPGAPAKSFKETSDLIFNHQASPFAFWITRRSQPHSAPLFDTRINSLPKTPVPPFVEGDNSTALDAFPLVFEDQYLQVRLVDSHLFEILMNCGDALKLASALPVDTNIYGLGEVVASSGFRRDIGPDGGTIQTMWARDIADPVDENLYGSHPIYLEHRFDKSTNSSQSHGVFLLSAAGGDIILTTPPSSNVSVIEYRMIGGTLDFYFLSGPTPNEVIEQYGALVGLPTWQPIWGFGFHLCRWGYKDLADVKDQVANMRAANIPLEVMWNDIDLYHAVRDFTSDPVSFPADEMRAFIRDLVCFYRPTGSPADQKVPLQKANNQHYIPIVDAAIAKQVNATDHYDPYTKGVEKHVFITNPDGSEYVGQVWPGYTVFPDWFQKNTQEWWTEALRNWSTSGIEFDGIWLDMNEASSFCDGSCGTGANLTNTSVPFLLPGEPGNPVSDYPEWYGEVYSHVLLPVDRKFDGAAQSYNSTMFGPSGNITINGTLTCQPDPWTALSIVSKRGLGAGKQRNVDLNTPPYAIHNGNGRLSIHALATNATHANGVVELDVHNLWGLMEEKATHLAVQDIIPNQRPFLISRSTFPSSGKWTGHWILIAHVDHASVTKARGQLQFMVLSPLQHSRSASVPDIPDPIHGNTDEELCNRWMQLAAFTPFFRNHNIKGAISQEPYRWDSVANASRTAISIRYSLLPYWYTLFANASTSGTPPVRALFFEFPNEPELFGVDSQFLVGKDILVTPVLEPNVSTISGRYIPRSWQCQPTTLSAPLGHINVHIRDGAALLLHAKPTYTIEETRQGPYSLLISQTAQGVAHGSAYIDDGLSSPPGPNRILGFSATKNEVIISSSGSFHVGPKLQDVTVLGVSAKPKSVSVNGRIIQDWNYAPQHSRLIIADLNADLNENLSVKWS</sequence>
<dbReference type="Pfam" id="PF21365">
    <property type="entry name" value="Glyco_hydro_31_3rd"/>
    <property type="match status" value="1"/>
</dbReference>
<evidence type="ECO:0000256" key="4">
    <source>
        <dbReference type="ARBA" id="ARBA00023295"/>
    </source>
</evidence>
<dbReference type="SUPFAM" id="SSF51011">
    <property type="entry name" value="Glycosyl hydrolase domain"/>
    <property type="match status" value="1"/>
</dbReference>
<dbReference type="CDD" id="cd06602">
    <property type="entry name" value="GH31_MGAM_SI_GAA"/>
    <property type="match status" value="1"/>
</dbReference>
<dbReference type="CDD" id="cd14752">
    <property type="entry name" value="GH31_N"/>
    <property type="match status" value="1"/>
</dbReference>
<keyword evidence="2 5" id="KW-0378">Hydrolase</keyword>
<evidence type="ECO:0000256" key="5">
    <source>
        <dbReference type="RuleBase" id="RU361185"/>
    </source>
</evidence>
<feature type="domain" description="Glycoside hydrolase family 31 TIM barrel" evidence="7">
    <location>
        <begin position="354"/>
        <end position="821"/>
    </location>
</feature>
<evidence type="ECO:0000259" key="7">
    <source>
        <dbReference type="Pfam" id="PF01055"/>
    </source>
</evidence>
<dbReference type="InterPro" id="IPR000322">
    <property type="entry name" value="Glyco_hydro_31_TIM"/>
</dbReference>
<feature type="signal peptide" evidence="6">
    <location>
        <begin position="1"/>
        <end position="36"/>
    </location>
</feature>
<evidence type="ECO:0000313" key="9">
    <source>
        <dbReference type="EMBL" id="PPQ96096.1"/>
    </source>
</evidence>
<protein>
    <recommendedName>
        <fullName evidence="11">Galactose mutarotase N-terminal barrel domain-containing protein</fullName>
    </recommendedName>
</protein>
<dbReference type="InterPro" id="IPR048395">
    <property type="entry name" value="Glyco_hydro_31_C"/>
</dbReference>
<dbReference type="InterPro" id="IPR011013">
    <property type="entry name" value="Gal_mutarotase_sf_dom"/>
</dbReference>
<keyword evidence="4 5" id="KW-0326">Glycosidase</keyword>
<accession>A0A409XZB7</accession>
<dbReference type="EMBL" id="NHYE01001396">
    <property type="protein sequence ID" value="PPQ96096.1"/>
    <property type="molecule type" value="Genomic_DNA"/>
</dbReference>
<keyword evidence="3" id="KW-0325">Glycoprotein</keyword>
<gene>
    <name evidence="9" type="ORF">CVT26_004728</name>
</gene>
<dbReference type="AlphaFoldDB" id="A0A409XZB7"/>
<comment type="caution">
    <text evidence="9">The sequence shown here is derived from an EMBL/GenBank/DDBJ whole genome shotgun (WGS) entry which is preliminary data.</text>
</comment>
<dbReference type="InParanoid" id="A0A409XZB7"/>
<feature type="domain" description="Glycosyl hydrolase family 31 C-terminal" evidence="8">
    <location>
        <begin position="829"/>
        <end position="904"/>
    </location>
</feature>
<keyword evidence="10" id="KW-1185">Reference proteome</keyword>
<name>A0A409XZB7_9AGAR</name>
<dbReference type="Gene3D" id="2.60.40.1760">
    <property type="entry name" value="glycosyl hydrolase (family 31)"/>
    <property type="match status" value="1"/>
</dbReference>